<reference evidence="1" key="2">
    <citation type="journal article" date="2015" name="Fish Shellfish Immunol.">
        <title>Early steps in the European eel (Anguilla anguilla)-Vibrio vulnificus interaction in the gills: Role of the RtxA13 toxin.</title>
        <authorList>
            <person name="Callol A."/>
            <person name="Pajuelo D."/>
            <person name="Ebbesson L."/>
            <person name="Teles M."/>
            <person name="MacKenzie S."/>
            <person name="Amaro C."/>
        </authorList>
    </citation>
    <scope>NUCLEOTIDE SEQUENCE</scope>
</reference>
<proteinExistence type="predicted"/>
<protein>
    <submittedName>
        <fullName evidence="1">Uncharacterized protein</fullName>
    </submittedName>
</protein>
<sequence length="71" mass="7778">MNAGCNPEGIIKTLPQRGIIGLCYLEFALLLRYDNFGTGCTMGKKNVHHSLFCCVYGDPCSVCTIVLSTYL</sequence>
<reference evidence="1" key="1">
    <citation type="submission" date="2014-11" db="EMBL/GenBank/DDBJ databases">
        <authorList>
            <person name="Amaro Gonzalez C."/>
        </authorList>
    </citation>
    <scope>NUCLEOTIDE SEQUENCE</scope>
</reference>
<accession>A0A0E9TSN0</accession>
<evidence type="ECO:0000313" key="1">
    <source>
        <dbReference type="EMBL" id="JAH56719.1"/>
    </source>
</evidence>
<organism evidence="1">
    <name type="scientific">Anguilla anguilla</name>
    <name type="common">European freshwater eel</name>
    <name type="synonym">Muraena anguilla</name>
    <dbReference type="NCBI Taxonomy" id="7936"/>
    <lineage>
        <taxon>Eukaryota</taxon>
        <taxon>Metazoa</taxon>
        <taxon>Chordata</taxon>
        <taxon>Craniata</taxon>
        <taxon>Vertebrata</taxon>
        <taxon>Euteleostomi</taxon>
        <taxon>Actinopterygii</taxon>
        <taxon>Neopterygii</taxon>
        <taxon>Teleostei</taxon>
        <taxon>Anguilliformes</taxon>
        <taxon>Anguillidae</taxon>
        <taxon>Anguilla</taxon>
    </lineage>
</organism>
<dbReference type="AlphaFoldDB" id="A0A0E9TSN0"/>
<name>A0A0E9TSN0_ANGAN</name>
<dbReference type="EMBL" id="GBXM01051858">
    <property type="protein sequence ID" value="JAH56719.1"/>
    <property type="molecule type" value="Transcribed_RNA"/>
</dbReference>